<comment type="similarity">
    <text evidence="3 10">Belongs to the cytochrome P450 family.</text>
</comment>
<dbReference type="InterPro" id="IPR050364">
    <property type="entry name" value="Cytochrome_P450_fung"/>
</dbReference>
<name>A0AAW0CPU9_9AGAR</name>
<evidence type="ECO:0000256" key="10">
    <source>
        <dbReference type="RuleBase" id="RU000461"/>
    </source>
</evidence>
<organism evidence="11 12">
    <name type="scientific">Paramarasmius palmivorus</name>
    <dbReference type="NCBI Taxonomy" id="297713"/>
    <lineage>
        <taxon>Eukaryota</taxon>
        <taxon>Fungi</taxon>
        <taxon>Dikarya</taxon>
        <taxon>Basidiomycota</taxon>
        <taxon>Agaricomycotina</taxon>
        <taxon>Agaricomycetes</taxon>
        <taxon>Agaricomycetidae</taxon>
        <taxon>Agaricales</taxon>
        <taxon>Marasmiineae</taxon>
        <taxon>Marasmiaceae</taxon>
        <taxon>Paramarasmius</taxon>
    </lineage>
</organism>
<keyword evidence="7 9" id="KW-0408">Iron</keyword>
<evidence type="ECO:0000256" key="4">
    <source>
        <dbReference type="ARBA" id="ARBA00022617"/>
    </source>
</evidence>
<dbReference type="SUPFAM" id="SSF48264">
    <property type="entry name" value="Cytochrome P450"/>
    <property type="match status" value="1"/>
</dbReference>
<dbReference type="EMBL" id="JAYKXP010000037">
    <property type="protein sequence ID" value="KAK7040288.1"/>
    <property type="molecule type" value="Genomic_DNA"/>
</dbReference>
<dbReference type="InterPro" id="IPR017972">
    <property type="entry name" value="Cyt_P450_CS"/>
</dbReference>
<dbReference type="PANTHER" id="PTHR46300">
    <property type="entry name" value="P450, PUTATIVE (EUROFUNG)-RELATED-RELATED"/>
    <property type="match status" value="1"/>
</dbReference>
<comment type="caution">
    <text evidence="11">The sequence shown here is derived from an EMBL/GenBank/DDBJ whole genome shotgun (WGS) entry which is preliminary data.</text>
</comment>
<evidence type="ECO:0000256" key="7">
    <source>
        <dbReference type="ARBA" id="ARBA00023004"/>
    </source>
</evidence>
<evidence type="ECO:0000256" key="9">
    <source>
        <dbReference type="PIRSR" id="PIRSR602401-1"/>
    </source>
</evidence>
<dbReference type="GO" id="GO:0016705">
    <property type="term" value="F:oxidoreductase activity, acting on paired donors, with incorporation or reduction of molecular oxygen"/>
    <property type="evidence" value="ECO:0007669"/>
    <property type="project" value="InterPro"/>
</dbReference>
<keyword evidence="8 10" id="KW-0503">Monooxygenase</keyword>
<evidence type="ECO:0000313" key="12">
    <source>
        <dbReference type="Proteomes" id="UP001383192"/>
    </source>
</evidence>
<gene>
    <name evidence="11" type="ORF">VNI00_009755</name>
</gene>
<evidence type="ECO:0000256" key="5">
    <source>
        <dbReference type="ARBA" id="ARBA00022723"/>
    </source>
</evidence>
<dbReference type="AlphaFoldDB" id="A0AAW0CPU9"/>
<dbReference type="Pfam" id="PF00067">
    <property type="entry name" value="p450"/>
    <property type="match status" value="1"/>
</dbReference>
<evidence type="ECO:0000256" key="3">
    <source>
        <dbReference type="ARBA" id="ARBA00010617"/>
    </source>
</evidence>
<evidence type="ECO:0000256" key="6">
    <source>
        <dbReference type="ARBA" id="ARBA00023002"/>
    </source>
</evidence>
<dbReference type="GO" id="GO:0004497">
    <property type="term" value="F:monooxygenase activity"/>
    <property type="evidence" value="ECO:0007669"/>
    <property type="project" value="UniProtKB-KW"/>
</dbReference>
<dbReference type="GO" id="GO:0020037">
    <property type="term" value="F:heme binding"/>
    <property type="evidence" value="ECO:0007669"/>
    <property type="project" value="InterPro"/>
</dbReference>
<accession>A0AAW0CPU9</accession>
<comment type="cofactor">
    <cofactor evidence="1 9">
        <name>heme</name>
        <dbReference type="ChEBI" id="CHEBI:30413"/>
    </cofactor>
</comment>
<sequence>MLHSGLSPRAVHDYQSLQIQEKNTFLLGLLNTPENFRAHIRRNAGAVIMKVAYGYEVTTDDDFFVKLVEQSFRVIEDTFSSPYMIDFFPILRYVPSWVPLFHHWQAAKLVKEHEVEHIPFAWTKKSIDSGNYIDSFASRFLHPESGPAPNEEEEDTLKMVCQALYIGGADTTVAALTSFFYLMETHPEIQRRAQAEVDSVTGGNRLPTPDDEKSMPFITAMIKEIIRWAPVAPLGLPHRSMQDDIYDGYLIPKGTTIMANIWAITHDSEVYPDPNIFDPNRHLGDKPQTDPYKFVFGFGRRICPGAHLAQRSLFLNISNVLATYNLEMERDKAGMPIKPQAEFSSGVTSHLKPFPCKMVVRAPHLLPTPESMQ</sequence>
<keyword evidence="6 10" id="KW-0560">Oxidoreductase</keyword>
<evidence type="ECO:0000313" key="11">
    <source>
        <dbReference type="EMBL" id="KAK7040288.1"/>
    </source>
</evidence>
<feature type="binding site" description="axial binding residue" evidence="9">
    <location>
        <position position="303"/>
    </location>
    <ligand>
        <name>heme</name>
        <dbReference type="ChEBI" id="CHEBI:30413"/>
    </ligand>
    <ligandPart>
        <name>Fe</name>
        <dbReference type="ChEBI" id="CHEBI:18248"/>
    </ligandPart>
</feature>
<dbReference type="InterPro" id="IPR001128">
    <property type="entry name" value="Cyt_P450"/>
</dbReference>
<dbReference type="InterPro" id="IPR036396">
    <property type="entry name" value="Cyt_P450_sf"/>
</dbReference>
<proteinExistence type="inferred from homology"/>
<dbReference type="PRINTS" id="PR00463">
    <property type="entry name" value="EP450I"/>
</dbReference>
<protein>
    <recommendedName>
        <fullName evidence="13">Cytochrome P450</fullName>
    </recommendedName>
</protein>
<evidence type="ECO:0000256" key="2">
    <source>
        <dbReference type="ARBA" id="ARBA00005179"/>
    </source>
</evidence>
<keyword evidence="5 9" id="KW-0479">Metal-binding</keyword>
<comment type="pathway">
    <text evidence="2">Secondary metabolite biosynthesis.</text>
</comment>
<evidence type="ECO:0008006" key="13">
    <source>
        <dbReference type="Google" id="ProtNLM"/>
    </source>
</evidence>
<dbReference type="GO" id="GO:0005506">
    <property type="term" value="F:iron ion binding"/>
    <property type="evidence" value="ECO:0007669"/>
    <property type="project" value="InterPro"/>
</dbReference>
<dbReference type="InterPro" id="IPR002401">
    <property type="entry name" value="Cyt_P450_E_grp-I"/>
</dbReference>
<keyword evidence="4 9" id="KW-0349">Heme</keyword>
<dbReference type="PRINTS" id="PR00385">
    <property type="entry name" value="P450"/>
</dbReference>
<dbReference type="PANTHER" id="PTHR46300:SF7">
    <property type="entry name" value="P450, PUTATIVE (EUROFUNG)-RELATED"/>
    <property type="match status" value="1"/>
</dbReference>
<keyword evidence="12" id="KW-1185">Reference proteome</keyword>
<reference evidence="11 12" key="1">
    <citation type="submission" date="2024-01" db="EMBL/GenBank/DDBJ databases">
        <title>A draft genome for a cacao thread blight-causing isolate of Paramarasmius palmivorus.</title>
        <authorList>
            <person name="Baruah I.K."/>
            <person name="Bukari Y."/>
            <person name="Amoako-Attah I."/>
            <person name="Meinhardt L.W."/>
            <person name="Bailey B.A."/>
            <person name="Cohen S.P."/>
        </authorList>
    </citation>
    <scope>NUCLEOTIDE SEQUENCE [LARGE SCALE GENOMIC DNA]</scope>
    <source>
        <strain evidence="11 12">GH-12</strain>
    </source>
</reference>
<dbReference type="CDD" id="cd11065">
    <property type="entry name" value="CYP64-like"/>
    <property type="match status" value="1"/>
</dbReference>
<evidence type="ECO:0000256" key="1">
    <source>
        <dbReference type="ARBA" id="ARBA00001971"/>
    </source>
</evidence>
<dbReference type="Gene3D" id="1.10.630.10">
    <property type="entry name" value="Cytochrome P450"/>
    <property type="match status" value="1"/>
</dbReference>
<dbReference type="Proteomes" id="UP001383192">
    <property type="component" value="Unassembled WGS sequence"/>
</dbReference>
<dbReference type="PROSITE" id="PS00086">
    <property type="entry name" value="CYTOCHROME_P450"/>
    <property type="match status" value="1"/>
</dbReference>
<evidence type="ECO:0000256" key="8">
    <source>
        <dbReference type="ARBA" id="ARBA00023033"/>
    </source>
</evidence>